<proteinExistence type="predicted"/>
<dbReference type="AlphaFoldDB" id="A0A7T1F1Q9"/>
<dbReference type="RefSeq" id="WP_218112190.1">
    <property type="nucleotide sequence ID" value="NZ_CP065383.1"/>
</dbReference>
<organism evidence="2 3">
    <name type="scientific">Atribacter laminatus</name>
    <dbReference type="NCBI Taxonomy" id="2847778"/>
    <lineage>
        <taxon>Bacteria</taxon>
        <taxon>Pseudomonadati</taxon>
        <taxon>Atribacterota</taxon>
        <taxon>Atribacteria</taxon>
        <taxon>Atribacterales</taxon>
        <taxon>Atribacteraceae</taxon>
        <taxon>Atribacter</taxon>
    </lineage>
</organism>
<gene>
    <name evidence="2" type="ORF">RT761_00148</name>
</gene>
<feature type="transmembrane region" description="Helical" evidence="1">
    <location>
        <begin position="6"/>
        <end position="23"/>
    </location>
</feature>
<keyword evidence="1" id="KW-0812">Transmembrane</keyword>
<protein>
    <submittedName>
        <fullName evidence="2">Uncharacterized protein</fullName>
    </submittedName>
</protein>
<keyword evidence="1" id="KW-0472">Membrane</keyword>
<keyword evidence="1" id="KW-1133">Transmembrane helix</keyword>
<evidence type="ECO:0000256" key="1">
    <source>
        <dbReference type="SAM" id="Phobius"/>
    </source>
</evidence>
<feature type="transmembrane region" description="Helical" evidence="1">
    <location>
        <begin position="30"/>
        <end position="53"/>
    </location>
</feature>
<accession>A0A7T1F1Q9</accession>
<reference evidence="2 3" key="1">
    <citation type="journal article" date="2021" name="Nat. Commun.">
        <title>Isolation of a member of the candidate phylum Atribacteria reveals a unique cell membrane structure.</title>
        <authorList>
            <person name="Taiki K."/>
            <person name="Nobu M.K."/>
            <person name="Kusada H."/>
            <person name="Meng X.-Y."/>
            <person name="Hosoki N."/>
            <person name="Uematsu K."/>
            <person name="Yoshioka H."/>
            <person name="Kamagata Y."/>
            <person name="Tamaki H."/>
        </authorList>
    </citation>
    <scope>NUCLEOTIDE SEQUENCE [LARGE SCALE GENOMIC DNA]</scope>
    <source>
        <strain evidence="2 3">RT761</strain>
    </source>
</reference>
<dbReference type="KEGG" id="alam:RT761_00148"/>
<name>A0A7T1F1Q9_ATRLM</name>
<evidence type="ECO:0000313" key="3">
    <source>
        <dbReference type="Proteomes" id="UP000594463"/>
    </source>
</evidence>
<evidence type="ECO:0000313" key="2">
    <source>
        <dbReference type="EMBL" id="QPM66962.1"/>
    </source>
</evidence>
<dbReference type="EMBL" id="CP065383">
    <property type="protein sequence ID" value="QPM66962.1"/>
    <property type="molecule type" value="Genomic_DNA"/>
</dbReference>
<sequence length="54" mass="6113">MGIVDYIIHFILAIPFIMFAVGVSKPDYDWLIPLSIFGIYPALFLGGILFFLFS</sequence>
<dbReference type="Proteomes" id="UP000594463">
    <property type="component" value="Chromosome"/>
</dbReference>
<keyword evidence="3" id="KW-1185">Reference proteome</keyword>